<dbReference type="RefSeq" id="XP_024332822.1">
    <property type="nucleotide sequence ID" value="XM_024487671.1"/>
</dbReference>
<keyword evidence="4" id="KW-1185">Reference proteome</keyword>
<gene>
    <name evidence="3" type="ORF">POSPLADRAFT_1161395</name>
</gene>
<protein>
    <submittedName>
        <fullName evidence="3">Uncharacterized protein</fullName>
    </submittedName>
</protein>
<evidence type="ECO:0000256" key="1">
    <source>
        <dbReference type="SAM" id="MobiDB-lite"/>
    </source>
</evidence>
<feature type="region of interest" description="Disordered" evidence="1">
    <location>
        <begin position="443"/>
        <end position="476"/>
    </location>
</feature>
<sequence>MVYEQQYVHLLSLFSNTCSHPIQTDIPFVTTLSTPSASTPPSSNRAIIAGSVVGVAAFVVLSLAMAVCYRRHQQKKPIFFRRSRPPPRNMLLAGEDMDDYDLGPPMSSYRDTPGTGSAPSLASRAMSYNAGSLQGAPLVPPAPFADQGRVSYSPHLMGMRTSESGSIFQEAVWPPPRSALVDPLLASSEDLSHIVDDVMGPANPSGGDSSPGPGSGAVRFPGSVATAAQATHARAPSEDPLMGSELESPSHSPRTPTWRSPLFVTNMGCQTASTLVPTIINGHPRKHGYFPYQTETTYYADRPSAPYPPPDDEPVIASDGPGEGCRKSGAYPAPGWAYPPLRGSAPRTRARTAMRSDCNVTAQRLSGGSSSGVLRRHPRQRLRCRPRGMQGRCRAGASHPSPRRSPGHCHELVSAATQDDVNIQNTHTKVLVCVHVENENEVEVKDDVDGELLVPEDPEPVTPPDEDGADDVEEPELEPVEDGVLDGVVLDDELDGVVLDEDVEVEEDEDVEDDIDEADGDEEEPMDVDECGSELVIAFADGPSSGHPHLRGAPKDTVHALLVRKAAEKGLVEAVRQGLFRFNAAAILGLKLEVPAVIVCTGVLTLSRSGVSAVVCSASLCFAVGYVESWGTW</sequence>
<dbReference type="GeneID" id="36332620"/>
<feature type="transmembrane region" description="Helical" evidence="2">
    <location>
        <begin position="46"/>
        <end position="69"/>
    </location>
</feature>
<dbReference type="OrthoDB" id="3194625at2759"/>
<feature type="region of interest" description="Disordered" evidence="1">
    <location>
        <begin position="503"/>
        <end position="526"/>
    </location>
</feature>
<proteinExistence type="predicted"/>
<dbReference type="EMBL" id="KZ110650">
    <property type="protein sequence ID" value="OSX56028.1"/>
    <property type="molecule type" value="Genomic_DNA"/>
</dbReference>
<dbReference type="AlphaFoldDB" id="A0A1X6MI58"/>
<keyword evidence="2" id="KW-1133">Transmembrane helix</keyword>
<dbReference type="Proteomes" id="UP000194127">
    <property type="component" value="Unassembled WGS sequence"/>
</dbReference>
<evidence type="ECO:0000313" key="3">
    <source>
        <dbReference type="EMBL" id="OSX56028.1"/>
    </source>
</evidence>
<name>A0A1X6MI58_9APHY</name>
<feature type="region of interest" description="Disordered" evidence="1">
    <location>
        <begin position="388"/>
        <end position="409"/>
    </location>
</feature>
<feature type="compositionally biased region" description="Acidic residues" evidence="1">
    <location>
        <begin position="448"/>
        <end position="476"/>
    </location>
</feature>
<dbReference type="STRING" id="670580.A0A1X6MI58"/>
<evidence type="ECO:0000313" key="4">
    <source>
        <dbReference type="Proteomes" id="UP000194127"/>
    </source>
</evidence>
<feature type="compositionally biased region" description="Low complexity" evidence="1">
    <location>
        <begin position="225"/>
        <end position="234"/>
    </location>
</feature>
<organism evidence="3 4">
    <name type="scientific">Postia placenta MAD-698-R-SB12</name>
    <dbReference type="NCBI Taxonomy" id="670580"/>
    <lineage>
        <taxon>Eukaryota</taxon>
        <taxon>Fungi</taxon>
        <taxon>Dikarya</taxon>
        <taxon>Basidiomycota</taxon>
        <taxon>Agaricomycotina</taxon>
        <taxon>Agaricomycetes</taxon>
        <taxon>Polyporales</taxon>
        <taxon>Adustoporiaceae</taxon>
        <taxon>Rhodonia</taxon>
    </lineage>
</organism>
<keyword evidence="2" id="KW-0472">Membrane</keyword>
<accession>A0A1X6MI58</accession>
<feature type="region of interest" description="Disordered" evidence="1">
    <location>
        <begin position="196"/>
        <end position="259"/>
    </location>
</feature>
<reference evidence="3 4" key="1">
    <citation type="submission" date="2017-04" db="EMBL/GenBank/DDBJ databases">
        <title>Genome Sequence of the Model Brown-Rot Fungus Postia placenta SB12.</title>
        <authorList>
            <consortium name="DOE Joint Genome Institute"/>
            <person name="Gaskell J."/>
            <person name="Kersten P."/>
            <person name="Larrondo L.F."/>
            <person name="Canessa P."/>
            <person name="Martinez D."/>
            <person name="Hibbett D."/>
            <person name="Schmoll M."/>
            <person name="Kubicek C.P."/>
            <person name="Martinez A.T."/>
            <person name="Yadav J."/>
            <person name="Master E."/>
            <person name="Magnuson J.K."/>
            <person name="James T."/>
            <person name="Yaver D."/>
            <person name="Berka R."/>
            <person name="Labutti K."/>
            <person name="Lipzen A."/>
            <person name="Aerts A."/>
            <person name="Barry K."/>
            <person name="Henrissat B."/>
            <person name="Blanchette R."/>
            <person name="Grigoriev I."/>
            <person name="Cullen D."/>
        </authorList>
    </citation>
    <scope>NUCLEOTIDE SEQUENCE [LARGE SCALE GENOMIC DNA]</scope>
    <source>
        <strain evidence="3 4">MAD-698-R-SB12</strain>
    </source>
</reference>
<evidence type="ECO:0000256" key="2">
    <source>
        <dbReference type="SAM" id="Phobius"/>
    </source>
</evidence>
<keyword evidence="2" id="KW-0812">Transmembrane</keyword>
<feature type="compositionally biased region" description="Polar residues" evidence="1">
    <location>
        <begin position="247"/>
        <end position="258"/>
    </location>
</feature>
<feature type="compositionally biased region" description="Low complexity" evidence="1">
    <location>
        <begin position="200"/>
        <end position="212"/>
    </location>
</feature>